<keyword evidence="4" id="KW-0808">Transferase</keyword>
<evidence type="ECO:0000256" key="5">
    <source>
        <dbReference type="ARBA" id="ARBA00022723"/>
    </source>
</evidence>
<organism evidence="12 13">
    <name type="scientific">Paenibacillus thiaminolyticus</name>
    <name type="common">Bacillus thiaminolyticus</name>
    <dbReference type="NCBI Taxonomy" id="49283"/>
    <lineage>
        <taxon>Bacteria</taxon>
        <taxon>Bacillati</taxon>
        <taxon>Bacillota</taxon>
        <taxon>Bacilli</taxon>
        <taxon>Bacillales</taxon>
        <taxon>Paenibacillaceae</taxon>
        <taxon>Paenibacillus</taxon>
    </lineage>
</organism>
<keyword evidence="8" id="KW-0411">Iron-sulfur</keyword>
<proteinExistence type="inferred from homology"/>
<protein>
    <recommendedName>
        <fullName evidence="3">cysteine desulfurase</fullName>
        <ecNumber evidence="3">2.8.1.7</ecNumber>
    </recommendedName>
</protein>
<evidence type="ECO:0000256" key="1">
    <source>
        <dbReference type="ARBA" id="ARBA00001933"/>
    </source>
</evidence>
<dbReference type="InterPro" id="IPR016454">
    <property type="entry name" value="Cysteine_dSase"/>
</dbReference>
<dbReference type="EC" id="2.8.1.7" evidence="3"/>
<name>A0A3A3GAU4_PANTH</name>
<dbReference type="PROSITE" id="PS00595">
    <property type="entry name" value="AA_TRANSFER_CLASS_5"/>
    <property type="match status" value="1"/>
</dbReference>
<dbReference type="InterPro" id="IPR000192">
    <property type="entry name" value="Aminotrans_V_dom"/>
</dbReference>
<evidence type="ECO:0000256" key="9">
    <source>
        <dbReference type="ARBA" id="ARBA00050776"/>
    </source>
</evidence>
<dbReference type="OrthoDB" id="9808002at2"/>
<accession>A0A3A3GAU4</accession>
<keyword evidence="7" id="KW-0408">Iron</keyword>
<evidence type="ECO:0000256" key="3">
    <source>
        <dbReference type="ARBA" id="ARBA00012239"/>
    </source>
</evidence>
<dbReference type="EMBL" id="QYZD01000044">
    <property type="protein sequence ID" value="RJG17893.1"/>
    <property type="molecule type" value="Genomic_DNA"/>
</dbReference>
<dbReference type="PANTHER" id="PTHR11601:SF34">
    <property type="entry name" value="CYSTEINE DESULFURASE"/>
    <property type="match status" value="1"/>
</dbReference>
<evidence type="ECO:0000313" key="13">
    <source>
        <dbReference type="Proteomes" id="UP000266177"/>
    </source>
</evidence>
<dbReference type="Gene3D" id="3.90.1150.10">
    <property type="entry name" value="Aspartate Aminotransferase, domain 1"/>
    <property type="match status" value="1"/>
</dbReference>
<dbReference type="Proteomes" id="UP000266177">
    <property type="component" value="Unassembled WGS sequence"/>
</dbReference>
<dbReference type="AlphaFoldDB" id="A0A3A3GAU4"/>
<comment type="caution">
    <text evidence="12">The sequence shown here is derived from an EMBL/GenBank/DDBJ whole genome shotgun (WGS) entry which is preliminary data.</text>
</comment>
<evidence type="ECO:0000256" key="10">
    <source>
        <dbReference type="RuleBase" id="RU004504"/>
    </source>
</evidence>
<evidence type="ECO:0000256" key="2">
    <source>
        <dbReference type="ARBA" id="ARBA00006490"/>
    </source>
</evidence>
<comment type="similarity">
    <text evidence="2">Belongs to the class-V pyridoxal-phosphate-dependent aminotransferase family. NifS/IscS subfamily.</text>
</comment>
<dbReference type="InterPro" id="IPR020578">
    <property type="entry name" value="Aminotrans_V_PyrdxlP_BS"/>
</dbReference>
<dbReference type="PANTHER" id="PTHR11601">
    <property type="entry name" value="CYSTEINE DESULFURYLASE FAMILY MEMBER"/>
    <property type="match status" value="1"/>
</dbReference>
<dbReference type="PIRSF" id="PIRSF005572">
    <property type="entry name" value="NifS"/>
    <property type="match status" value="1"/>
</dbReference>
<dbReference type="SUPFAM" id="SSF53383">
    <property type="entry name" value="PLP-dependent transferases"/>
    <property type="match status" value="1"/>
</dbReference>
<dbReference type="InterPro" id="IPR015421">
    <property type="entry name" value="PyrdxlP-dep_Trfase_major"/>
</dbReference>
<keyword evidence="5" id="KW-0479">Metal-binding</keyword>
<evidence type="ECO:0000256" key="4">
    <source>
        <dbReference type="ARBA" id="ARBA00022679"/>
    </source>
</evidence>
<dbReference type="InterPro" id="IPR015424">
    <property type="entry name" value="PyrdxlP-dep_Trfase"/>
</dbReference>
<dbReference type="Pfam" id="PF00266">
    <property type="entry name" value="Aminotran_5"/>
    <property type="match status" value="1"/>
</dbReference>
<reference evidence="12 13" key="1">
    <citation type="submission" date="2018-09" db="EMBL/GenBank/DDBJ databases">
        <title>Paenibacillus SK2017-BO5.</title>
        <authorList>
            <person name="Piskunova J.V."/>
            <person name="Dubiley S.A."/>
            <person name="Severinov K.V."/>
        </authorList>
    </citation>
    <scope>NUCLEOTIDE SEQUENCE [LARGE SCALE GENOMIC DNA]</scope>
    <source>
        <strain evidence="12 13">BO5</strain>
    </source>
</reference>
<sequence length="387" mass="42161">MERIYFDHAATTPLHPEAAEAMIAVMRDVYGNASSVHAAGREATAALTRARDSVAERLGCRPQELVFTSGGTESDNAALFGVVHAAWRKHGRERPPHVVTTEVEHHAVLHACRYLEQFGVEVTYVAPDETGLVAPERIQEALRPNTCLVSVMTGNNEVGTLQPIREIGQLVREHGMVMHTDAVQALGLLPFQLRDWPVDMASFSAHKINGPKGVGCLYIRQGTEWEPMLHGGNQERKRRAGTENVAGIAGFAAALRVAEDEREDKVRLTKQVRAALWSKLVSALGDRVAYNGHPEQHLPHILNVSVLDIPTETLLMNLDLAGIMAASGSACTSGSLEVSHVLEAMKLSELRTSTAVRFSFGLGNTIEQADIVSQQIATIANRVRSRN</sequence>
<keyword evidence="6" id="KW-0663">Pyridoxal phosphate</keyword>
<dbReference type="GO" id="GO:0031071">
    <property type="term" value="F:cysteine desulfurase activity"/>
    <property type="evidence" value="ECO:0007669"/>
    <property type="project" value="UniProtKB-EC"/>
</dbReference>
<dbReference type="GO" id="GO:0051536">
    <property type="term" value="F:iron-sulfur cluster binding"/>
    <property type="evidence" value="ECO:0007669"/>
    <property type="project" value="UniProtKB-KW"/>
</dbReference>
<dbReference type="RefSeq" id="WP_119796399.1">
    <property type="nucleotide sequence ID" value="NZ_QYZD01000044.1"/>
</dbReference>
<dbReference type="InterPro" id="IPR015422">
    <property type="entry name" value="PyrdxlP-dep_Trfase_small"/>
</dbReference>
<evidence type="ECO:0000256" key="8">
    <source>
        <dbReference type="ARBA" id="ARBA00023014"/>
    </source>
</evidence>
<feature type="domain" description="Aminotransferase class V" evidence="11">
    <location>
        <begin position="4"/>
        <end position="371"/>
    </location>
</feature>
<evidence type="ECO:0000256" key="7">
    <source>
        <dbReference type="ARBA" id="ARBA00023004"/>
    </source>
</evidence>
<evidence type="ECO:0000259" key="11">
    <source>
        <dbReference type="Pfam" id="PF00266"/>
    </source>
</evidence>
<dbReference type="GO" id="GO:0046872">
    <property type="term" value="F:metal ion binding"/>
    <property type="evidence" value="ECO:0007669"/>
    <property type="project" value="UniProtKB-KW"/>
</dbReference>
<comment type="cofactor">
    <cofactor evidence="1 10">
        <name>pyridoxal 5'-phosphate</name>
        <dbReference type="ChEBI" id="CHEBI:597326"/>
    </cofactor>
</comment>
<dbReference type="FunFam" id="3.40.640.10:FF:000084">
    <property type="entry name" value="IscS-like cysteine desulfurase"/>
    <property type="match status" value="1"/>
</dbReference>
<evidence type="ECO:0000313" key="12">
    <source>
        <dbReference type="EMBL" id="RJG17893.1"/>
    </source>
</evidence>
<dbReference type="Gene3D" id="3.40.640.10">
    <property type="entry name" value="Type I PLP-dependent aspartate aminotransferase-like (Major domain)"/>
    <property type="match status" value="1"/>
</dbReference>
<comment type="catalytic activity">
    <reaction evidence="9">
        <text>(sulfur carrier)-H + L-cysteine = (sulfur carrier)-SH + L-alanine</text>
        <dbReference type="Rhea" id="RHEA:43892"/>
        <dbReference type="Rhea" id="RHEA-COMP:14737"/>
        <dbReference type="Rhea" id="RHEA-COMP:14739"/>
        <dbReference type="ChEBI" id="CHEBI:29917"/>
        <dbReference type="ChEBI" id="CHEBI:35235"/>
        <dbReference type="ChEBI" id="CHEBI:57972"/>
        <dbReference type="ChEBI" id="CHEBI:64428"/>
        <dbReference type="EC" id="2.8.1.7"/>
    </reaction>
</comment>
<gene>
    <name evidence="12" type="ORF">DQX05_27030</name>
</gene>
<dbReference type="Gene3D" id="1.10.260.50">
    <property type="match status" value="1"/>
</dbReference>
<evidence type="ECO:0000256" key="6">
    <source>
        <dbReference type="ARBA" id="ARBA00022898"/>
    </source>
</evidence>